<dbReference type="EMBL" id="CP036343">
    <property type="protein sequence ID" value="QDT89006.1"/>
    <property type="molecule type" value="Genomic_DNA"/>
</dbReference>
<protein>
    <submittedName>
        <fullName evidence="1">Uncharacterized protein</fullName>
    </submittedName>
</protein>
<evidence type="ECO:0000313" key="2">
    <source>
        <dbReference type="Proteomes" id="UP000316855"/>
    </source>
</evidence>
<sequence length="151" mass="16494">MRRIIFCYLVFSLLAIAFLSITPVSGQKHPPKNSATFTPWPWPVALPTNSSAEIKVAADLLAKSLNSPLGVHQSNQNPGCALWLEVGSWKPNPSTPGYLILIQPGGGRIMASDLKQLQLAIEQLKQKKHVRDGKTELPVGVITSYPIHPTH</sequence>
<organism evidence="1 2">
    <name type="scientific">Gimesia algae</name>
    <dbReference type="NCBI Taxonomy" id="2527971"/>
    <lineage>
        <taxon>Bacteria</taxon>
        <taxon>Pseudomonadati</taxon>
        <taxon>Planctomycetota</taxon>
        <taxon>Planctomycetia</taxon>
        <taxon>Planctomycetales</taxon>
        <taxon>Planctomycetaceae</taxon>
        <taxon>Gimesia</taxon>
    </lineage>
</organism>
<dbReference type="KEGG" id="gax:Pan161_06310"/>
<keyword evidence="2" id="KW-1185">Reference proteome</keyword>
<dbReference type="AlphaFoldDB" id="A0A517V7M4"/>
<evidence type="ECO:0000313" key="1">
    <source>
        <dbReference type="EMBL" id="QDT89006.1"/>
    </source>
</evidence>
<dbReference type="RefSeq" id="WP_145224119.1">
    <property type="nucleotide sequence ID" value="NZ_CP036343.1"/>
</dbReference>
<proteinExistence type="predicted"/>
<reference evidence="1 2" key="1">
    <citation type="submission" date="2019-02" db="EMBL/GenBank/DDBJ databases">
        <title>Deep-cultivation of Planctomycetes and their phenomic and genomic characterization uncovers novel biology.</title>
        <authorList>
            <person name="Wiegand S."/>
            <person name="Jogler M."/>
            <person name="Boedeker C."/>
            <person name="Pinto D."/>
            <person name="Vollmers J."/>
            <person name="Rivas-Marin E."/>
            <person name="Kohn T."/>
            <person name="Peeters S.H."/>
            <person name="Heuer A."/>
            <person name="Rast P."/>
            <person name="Oberbeckmann S."/>
            <person name="Bunk B."/>
            <person name="Jeske O."/>
            <person name="Meyerdierks A."/>
            <person name="Storesund J.E."/>
            <person name="Kallscheuer N."/>
            <person name="Luecker S."/>
            <person name="Lage O.M."/>
            <person name="Pohl T."/>
            <person name="Merkel B.J."/>
            <person name="Hornburger P."/>
            <person name="Mueller R.-W."/>
            <person name="Bruemmer F."/>
            <person name="Labrenz M."/>
            <person name="Spormann A.M."/>
            <person name="Op den Camp H."/>
            <person name="Overmann J."/>
            <person name="Amann R."/>
            <person name="Jetten M.S.M."/>
            <person name="Mascher T."/>
            <person name="Medema M.H."/>
            <person name="Devos D.P."/>
            <person name="Kaster A.-K."/>
            <person name="Ovreas L."/>
            <person name="Rohde M."/>
            <person name="Galperin M.Y."/>
            <person name="Jogler C."/>
        </authorList>
    </citation>
    <scope>NUCLEOTIDE SEQUENCE [LARGE SCALE GENOMIC DNA]</scope>
    <source>
        <strain evidence="1 2">Pan161</strain>
    </source>
</reference>
<gene>
    <name evidence="1" type="ORF">Pan161_06310</name>
</gene>
<name>A0A517V7M4_9PLAN</name>
<dbReference type="OrthoDB" id="278932at2"/>
<dbReference type="Proteomes" id="UP000316855">
    <property type="component" value="Chromosome"/>
</dbReference>
<accession>A0A517V7M4</accession>